<organism evidence="1 2">
    <name type="scientific">Ficus carica</name>
    <name type="common">Common fig</name>
    <dbReference type="NCBI Taxonomy" id="3494"/>
    <lineage>
        <taxon>Eukaryota</taxon>
        <taxon>Viridiplantae</taxon>
        <taxon>Streptophyta</taxon>
        <taxon>Embryophyta</taxon>
        <taxon>Tracheophyta</taxon>
        <taxon>Spermatophyta</taxon>
        <taxon>Magnoliopsida</taxon>
        <taxon>eudicotyledons</taxon>
        <taxon>Gunneridae</taxon>
        <taxon>Pentapetalae</taxon>
        <taxon>rosids</taxon>
        <taxon>fabids</taxon>
        <taxon>Rosales</taxon>
        <taxon>Moraceae</taxon>
        <taxon>Ficeae</taxon>
        <taxon>Ficus</taxon>
    </lineage>
</organism>
<reference evidence="1" key="1">
    <citation type="submission" date="2023-07" db="EMBL/GenBank/DDBJ databases">
        <title>draft genome sequence of fig (Ficus carica).</title>
        <authorList>
            <person name="Takahashi T."/>
            <person name="Nishimura K."/>
        </authorList>
    </citation>
    <scope>NUCLEOTIDE SEQUENCE</scope>
</reference>
<proteinExistence type="predicted"/>
<protein>
    <submittedName>
        <fullName evidence="1">Uncharacterized protein</fullName>
    </submittedName>
</protein>
<dbReference type="EMBL" id="BTGU01000007">
    <property type="protein sequence ID" value="GMN37831.1"/>
    <property type="molecule type" value="Genomic_DNA"/>
</dbReference>
<comment type="caution">
    <text evidence="1">The sequence shown here is derived from an EMBL/GenBank/DDBJ whole genome shotgun (WGS) entry which is preliminary data.</text>
</comment>
<keyword evidence="2" id="KW-1185">Reference proteome</keyword>
<gene>
    <name evidence="1" type="ORF">TIFTF001_007143</name>
</gene>
<sequence length="129" mass="14152">MLVALFRSQAFHQTGCLQLLFFDDGFLVNSDLGNGLGFVGGEGGSVKLGQWVGHGGCAGGHGHCGHGSYTSEKMVKNEAVGGHNLSRSAFRDCCYLSDSTLDLRQRVFAFFRRRWRPSERSRGFDIVAY</sequence>
<dbReference type="AlphaFoldDB" id="A0AA88A5T6"/>
<accession>A0AA88A5T6</accession>
<dbReference type="Proteomes" id="UP001187192">
    <property type="component" value="Unassembled WGS sequence"/>
</dbReference>
<evidence type="ECO:0000313" key="1">
    <source>
        <dbReference type="EMBL" id="GMN37831.1"/>
    </source>
</evidence>
<name>A0AA88A5T6_FICCA</name>
<evidence type="ECO:0000313" key="2">
    <source>
        <dbReference type="Proteomes" id="UP001187192"/>
    </source>
</evidence>